<name>A0ACC5RCK3_9HYPH</name>
<organism evidence="1 2">
    <name type="scientific">Taklimakanibacter albus</name>
    <dbReference type="NCBI Taxonomy" id="2800327"/>
    <lineage>
        <taxon>Bacteria</taxon>
        <taxon>Pseudomonadati</taxon>
        <taxon>Pseudomonadota</taxon>
        <taxon>Alphaproteobacteria</taxon>
        <taxon>Hyphomicrobiales</taxon>
        <taxon>Aestuariivirgaceae</taxon>
        <taxon>Taklimakanibacter</taxon>
    </lineage>
</organism>
<dbReference type="EMBL" id="JAENHL010000008">
    <property type="protein sequence ID" value="MBK1870201.1"/>
    <property type="molecule type" value="Genomic_DNA"/>
</dbReference>
<sequence>MTAGRTSHAAKVLAGRLVLLFGVGGLWELAARTGVFPAAFIGQPSIFLPGLARMFIDGSIYGPILDTLSATALAFCIGGVLALASALLLTAVPILREIVQPFLDALNALPRVALVPLFIVWFGLGMTSKVISGVSLMYFILLFNTLAGARSVDPDHRGLARSLGLGSSQIFRQIVIPTAIPAIFAGLKLGLVYTLLGVVTAELIAGGKGLGSLVSYYSNTYDANGVFAVLVVLVAVSFALSTLMEKIEGRLMRWKQP</sequence>
<dbReference type="Proteomes" id="UP000616151">
    <property type="component" value="Unassembled WGS sequence"/>
</dbReference>
<evidence type="ECO:0000313" key="1">
    <source>
        <dbReference type="EMBL" id="MBK1870201.1"/>
    </source>
</evidence>
<reference evidence="1" key="1">
    <citation type="submission" date="2021-01" db="EMBL/GenBank/DDBJ databases">
        <authorList>
            <person name="Sun Q."/>
        </authorList>
    </citation>
    <scope>NUCLEOTIDE SEQUENCE</scope>
    <source>
        <strain evidence="1">YIM B02566</strain>
    </source>
</reference>
<protein>
    <submittedName>
        <fullName evidence="1">ABC transporter permease</fullName>
    </submittedName>
</protein>
<gene>
    <name evidence="1" type="ORF">JHL16_27815</name>
</gene>
<proteinExistence type="predicted"/>
<evidence type="ECO:0000313" key="2">
    <source>
        <dbReference type="Proteomes" id="UP000616151"/>
    </source>
</evidence>
<keyword evidence="2" id="KW-1185">Reference proteome</keyword>
<comment type="caution">
    <text evidence="1">The sequence shown here is derived from an EMBL/GenBank/DDBJ whole genome shotgun (WGS) entry which is preliminary data.</text>
</comment>
<accession>A0ACC5RCK3</accession>